<protein>
    <submittedName>
        <fullName evidence="1">Uncharacterized protein</fullName>
    </submittedName>
</protein>
<proteinExistence type="predicted"/>
<comment type="caution">
    <text evidence="1">The sequence shown here is derived from an EMBL/GenBank/DDBJ whole genome shotgun (WGS) entry which is preliminary data.</text>
</comment>
<dbReference type="Proteomes" id="UP001181693">
    <property type="component" value="Unassembled WGS sequence"/>
</dbReference>
<keyword evidence="2" id="KW-1185">Reference proteome</keyword>
<dbReference type="AlphaFoldDB" id="A0AAV3AZI5"/>
<evidence type="ECO:0000313" key="1">
    <source>
        <dbReference type="EMBL" id="DBA30156.1"/>
    </source>
</evidence>
<reference evidence="1" key="1">
    <citation type="thesis" date="2020" institute="ProQuest LLC" country="789 East Eisenhower Parkway, Ann Arbor, MI, USA">
        <title>Comparative Genomics and Chromosome Evolution.</title>
        <authorList>
            <person name="Mudd A.B."/>
        </authorList>
    </citation>
    <scope>NUCLEOTIDE SEQUENCE</scope>
    <source>
        <strain evidence="1">1538</strain>
        <tissue evidence="1">Blood</tissue>
    </source>
</reference>
<evidence type="ECO:0000313" key="2">
    <source>
        <dbReference type="Proteomes" id="UP001181693"/>
    </source>
</evidence>
<accession>A0AAV3AZI5</accession>
<organism evidence="1 2">
    <name type="scientific">Pyxicephalus adspersus</name>
    <name type="common">African bullfrog</name>
    <dbReference type="NCBI Taxonomy" id="30357"/>
    <lineage>
        <taxon>Eukaryota</taxon>
        <taxon>Metazoa</taxon>
        <taxon>Chordata</taxon>
        <taxon>Craniata</taxon>
        <taxon>Vertebrata</taxon>
        <taxon>Euteleostomi</taxon>
        <taxon>Amphibia</taxon>
        <taxon>Batrachia</taxon>
        <taxon>Anura</taxon>
        <taxon>Neobatrachia</taxon>
        <taxon>Ranoidea</taxon>
        <taxon>Pyxicephalidae</taxon>
        <taxon>Pyxicephalinae</taxon>
        <taxon>Pyxicephalus</taxon>
    </lineage>
</organism>
<gene>
    <name evidence="1" type="ORF">GDO54_006171</name>
</gene>
<name>A0AAV3AZI5_PYXAD</name>
<dbReference type="EMBL" id="DYDO01000002">
    <property type="protein sequence ID" value="DBA30156.1"/>
    <property type="molecule type" value="Genomic_DNA"/>
</dbReference>
<sequence>MNQCFIESHAVLESCEGSAGWHHLLSSSGYISVRSGWVYPNSNSHIRFKYKDNLTLNTNTTINTQHDHF</sequence>